<gene>
    <name evidence="2" type="ORF">HS968_06175</name>
</gene>
<dbReference type="GO" id="GO:0003677">
    <property type="term" value="F:DNA binding"/>
    <property type="evidence" value="ECO:0007669"/>
    <property type="project" value="UniProtKB-KW"/>
</dbReference>
<keyword evidence="3" id="KW-1185">Reference proteome</keyword>
<evidence type="ECO:0000313" key="2">
    <source>
        <dbReference type="EMBL" id="QMV64646.1"/>
    </source>
</evidence>
<dbReference type="Pfam" id="PF03869">
    <property type="entry name" value="Arc"/>
    <property type="match status" value="1"/>
</dbReference>
<dbReference type="Proteomes" id="UP000515276">
    <property type="component" value="Chromosome"/>
</dbReference>
<evidence type="ECO:0000259" key="1">
    <source>
        <dbReference type="Pfam" id="PF03869"/>
    </source>
</evidence>
<name>A0A7G5DSC1_9PSED</name>
<sequence length="179" mass="19983">MSRTYPQFKLRMPPALRAQVELAAWKAKRSLNAEIVTRLQASFTQATPEVSANDQHEPVPAIAPQGLRLPELLRPQSTGQDVRLSPTPARRQLRLLCVLVEPQLGAGAPRYLPFHTMHRVPPRAMVKGKWSQPRYAGLYLRETHATVPTGEVLERCERHRQANAFRAVTGTVRTGGVIA</sequence>
<proteinExistence type="predicted"/>
<dbReference type="EMBL" id="CP059139">
    <property type="protein sequence ID" value="QMV64646.1"/>
    <property type="molecule type" value="Genomic_DNA"/>
</dbReference>
<dbReference type="InterPro" id="IPR013321">
    <property type="entry name" value="Arc_rbn_hlx_hlx"/>
</dbReference>
<keyword evidence="2" id="KW-0238">DNA-binding</keyword>
<dbReference type="AlphaFoldDB" id="A0A7G5DSC1"/>
<evidence type="ECO:0000313" key="3">
    <source>
        <dbReference type="Proteomes" id="UP000515276"/>
    </source>
</evidence>
<reference evidence="2 3" key="1">
    <citation type="journal article" date="2020" name="G3 (Bethesda)">
        <title>CeMbio - The Caenorhabditis elegans Microbiome Resource.</title>
        <authorList>
            <person name="Dirksen P."/>
            <person name="Assie A."/>
            <person name="Zimmermann J."/>
            <person name="Zhang F."/>
            <person name="Tietje A.M."/>
            <person name="Marsh S.A."/>
            <person name="Felix M.A."/>
            <person name="Shapira M."/>
            <person name="Kaleta C."/>
            <person name="Schulenburg H."/>
            <person name="Samuel B."/>
        </authorList>
    </citation>
    <scope>NUCLEOTIDE SEQUENCE [LARGE SCALE GENOMIC DNA]</scope>
    <source>
        <strain evidence="2 3">MSPm1</strain>
    </source>
</reference>
<dbReference type="SUPFAM" id="SSF47598">
    <property type="entry name" value="Ribbon-helix-helix"/>
    <property type="match status" value="1"/>
</dbReference>
<organism evidence="2 3">
    <name type="scientific">Pseudomonas berkeleyensis</name>
    <dbReference type="NCBI Taxonomy" id="2726956"/>
    <lineage>
        <taxon>Bacteria</taxon>
        <taxon>Pseudomonadati</taxon>
        <taxon>Pseudomonadota</taxon>
        <taxon>Gammaproteobacteria</taxon>
        <taxon>Pseudomonadales</taxon>
        <taxon>Pseudomonadaceae</taxon>
        <taxon>Pseudomonas</taxon>
    </lineage>
</organism>
<dbReference type="InterPro" id="IPR005569">
    <property type="entry name" value="Arc_DNA-bd_dom"/>
</dbReference>
<dbReference type="GO" id="GO:0006355">
    <property type="term" value="P:regulation of DNA-templated transcription"/>
    <property type="evidence" value="ECO:0007669"/>
    <property type="project" value="InterPro"/>
</dbReference>
<feature type="domain" description="Arc-like DNA binding" evidence="1">
    <location>
        <begin position="2"/>
        <end position="46"/>
    </location>
</feature>
<protein>
    <submittedName>
        <fullName evidence="2">Arc family DNA-binding protein</fullName>
    </submittedName>
</protein>
<dbReference type="Gene3D" id="1.10.1220.10">
    <property type="entry name" value="Met repressor-like"/>
    <property type="match status" value="1"/>
</dbReference>
<accession>A0A7G5DSC1</accession>
<dbReference type="InterPro" id="IPR010985">
    <property type="entry name" value="Ribbon_hlx_hlx"/>
</dbReference>